<evidence type="ECO:0000259" key="2">
    <source>
        <dbReference type="Pfam" id="PF02911"/>
    </source>
</evidence>
<dbReference type="InterPro" id="IPR036477">
    <property type="entry name" value="Formyl_transf_N_sf"/>
</dbReference>
<evidence type="ECO:0000313" key="3">
    <source>
        <dbReference type="EMBL" id="GAA5497297.1"/>
    </source>
</evidence>
<sequence length="320" mass="35128">MRTALYCNHFAAFHLLGHLVQAGQLSLVCLPGKDCPMYVEAELLCRMRQIPLVCYEDGEEQLSNALREHGIDLAIVFTFPHRLSESLCQTPAHGTWNLHGSPLPAYRGPDPLFWQIRKGESKAGLTLHRASARIDAGEIFACTTTDISPVEIKGSLFDKIAQLAPDLVSRLIQQLDNGEDLKLTAQNDKLASEQKRPTLEDLIIRWNSMDASEVARLIHASNPDYGGALSWIRGTEVRMLEAESFHCRTPLNAKPGCIIHAPDDPNLYVVCAKDSYIRVNVLSSANAIASGARLKVMFGLRSGELFADSPQASLPAQAGC</sequence>
<comment type="caution">
    <text evidence="3">The sequence shown here is derived from an EMBL/GenBank/DDBJ whole genome shotgun (WGS) entry which is preliminary data.</text>
</comment>
<dbReference type="SUPFAM" id="SSF53328">
    <property type="entry name" value="Formyltransferase"/>
    <property type="match status" value="1"/>
</dbReference>
<dbReference type="InterPro" id="IPR011034">
    <property type="entry name" value="Formyl_transferase-like_C_sf"/>
</dbReference>
<dbReference type="PANTHER" id="PTHR11138:SF5">
    <property type="entry name" value="METHIONYL-TRNA FORMYLTRANSFERASE, MITOCHONDRIAL"/>
    <property type="match status" value="1"/>
</dbReference>
<feature type="domain" description="Formyl transferase N-terminal" evidence="1">
    <location>
        <begin position="58"/>
        <end position="169"/>
    </location>
</feature>
<dbReference type="RefSeq" id="WP_346189825.1">
    <property type="nucleotide sequence ID" value="NZ_BAABRL010000013.1"/>
</dbReference>
<proteinExistence type="predicted"/>
<reference evidence="3 4" key="1">
    <citation type="submission" date="2024-02" db="EMBL/GenBank/DDBJ databases">
        <title>Rubritalea halochordaticola NBRC 107102.</title>
        <authorList>
            <person name="Ichikawa N."/>
            <person name="Katano-Makiyama Y."/>
            <person name="Hidaka K."/>
        </authorList>
    </citation>
    <scope>NUCLEOTIDE SEQUENCE [LARGE SCALE GENOMIC DNA]</scope>
    <source>
        <strain evidence="3 4">NBRC 107102</strain>
    </source>
</reference>
<dbReference type="InterPro" id="IPR005793">
    <property type="entry name" value="Formyl_trans_C"/>
</dbReference>
<dbReference type="PANTHER" id="PTHR11138">
    <property type="entry name" value="METHIONYL-TRNA FORMYLTRANSFERASE"/>
    <property type="match status" value="1"/>
</dbReference>
<evidence type="ECO:0000259" key="1">
    <source>
        <dbReference type="Pfam" id="PF00551"/>
    </source>
</evidence>
<keyword evidence="4" id="KW-1185">Reference proteome</keyword>
<dbReference type="Pfam" id="PF00551">
    <property type="entry name" value="Formyl_trans_N"/>
    <property type="match status" value="1"/>
</dbReference>
<protein>
    <submittedName>
        <fullName evidence="3">Methionyl-tRNA formyltransferase</fullName>
    </submittedName>
</protein>
<feature type="domain" description="Formyl transferase C-terminal" evidence="2">
    <location>
        <begin position="200"/>
        <end position="284"/>
    </location>
</feature>
<evidence type="ECO:0000313" key="4">
    <source>
        <dbReference type="Proteomes" id="UP001424741"/>
    </source>
</evidence>
<gene>
    <name evidence="3" type="primary">fmt_2</name>
    <name evidence="3" type="ORF">Rhal01_03490</name>
</gene>
<dbReference type="Pfam" id="PF02911">
    <property type="entry name" value="Formyl_trans_C"/>
    <property type="match status" value="1"/>
</dbReference>
<dbReference type="InterPro" id="IPR002376">
    <property type="entry name" value="Formyl_transf_N"/>
</dbReference>
<dbReference type="Gene3D" id="3.40.50.12230">
    <property type="match status" value="1"/>
</dbReference>
<dbReference type="SUPFAM" id="SSF50486">
    <property type="entry name" value="FMT C-terminal domain-like"/>
    <property type="match status" value="1"/>
</dbReference>
<dbReference type="Proteomes" id="UP001424741">
    <property type="component" value="Unassembled WGS sequence"/>
</dbReference>
<name>A0ABP9V7E8_9BACT</name>
<dbReference type="EMBL" id="BAABRL010000013">
    <property type="protein sequence ID" value="GAA5497297.1"/>
    <property type="molecule type" value="Genomic_DNA"/>
</dbReference>
<accession>A0ABP9V7E8</accession>
<organism evidence="3 4">
    <name type="scientific">Rubritalea halochordaticola</name>
    <dbReference type="NCBI Taxonomy" id="714537"/>
    <lineage>
        <taxon>Bacteria</taxon>
        <taxon>Pseudomonadati</taxon>
        <taxon>Verrucomicrobiota</taxon>
        <taxon>Verrucomicrobiia</taxon>
        <taxon>Verrucomicrobiales</taxon>
        <taxon>Rubritaleaceae</taxon>
        <taxon>Rubritalea</taxon>
    </lineage>
</organism>